<accession>A0A7J6W546</accession>
<comment type="caution">
    <text evidence="2">The sequence shown here is derived from an EMBL/GenBank/DDBJ whole genome shotgun (WGS) entry which is preliminary data.</text>
</comment>
<evidence type="ECO:0000313" key="2">
    <source>
        <dbReference type="EMBL" id="KAF5191652.1"/>
    </source>
</evidence>
<evidence type="ECO:0000256" key="1">
    <source>
        <dbReference type="SAM" id="MobiDB-lite"/>
    </source>
</evidence>
<sequence length="64" mass="7158">MVDEEAKDTMSQGADTDEECNHSSSDVQDVQQEKVKKKKNKKGDKGPYPLRSKVQLNDQPPPVT</sequence>
<organism evidence="2 3">
    <name type="scientific">Thalictrum thalictroides</name>
    <name type="common">Rue-anemone</name>
    <name type="synonym">Anemone thalictroides</name>
    <dbReference type="NCBI Taxonomy" id="46969"/>
    <lineage>
        <taxon>Eukaryota</taxon>
        <taxon>Viridiplantae</taxon>
        <taxon>Streptophyta</taxon>
        <taxon>Embryophyta</taxon>
        <taxon>Tracheophyta</taxon>
        <taxon>Spermatophyta</taxon>
        <taxon>Magnoliopsida</taxon>
        <taxon>Ranunculales</taxon>
        <taxon>Ranunculaceae</taxon>
        <taxon>Thalictroideae</taxon>
        <taxon>Thalictrum</taxon>
    </lineage>
</organism>
<evidence type="ECO:0000313" key="3">
    <source>
        <dbReference type="Proteomes" id="UP000554482"/>
    </source>
</evidence>
<gene>
    <name evidence="2" type="ORF">FRX31_018761</name>
</gene>
<dbReference type="Proteomes" id="UP000554482">
    <property type="component" value="Unassembled WGS sequence"/>
</dbReference>
<dbReference type="EMBL" id="JABWDY010022563">
    <property type="protein sequence ID" value="KAF5191652.1"/>
    <property type="molecule type" value="Genomic_DNA"/>
</dbReference>
<proteinExistence type="predicted"/>
<feature type="region of interest" description="Disordered" evidence="1">
    <location>
        <begin position="1"/>
        <end position="64"/>
    </location>
</feature>
<keyword evidence="3" id="KW-1185">Reference proteome</keyword>
<reference evidence="2 3" key="1">
    <citation type="submission" date="2020-06" db="EMBL/GenBank/DDBJ databases">
        <title>Transcriptomic and genomic resources for Thalictrum thalictroides and T. hernandezii: Facilitating candidate gene discovery in an emerging model plant lineage.</title>
        <authorList>
            <person name="Arias T."/>
            <person name="Riano-Pachon D.M."/>
            <person name="Di Stilio V.S."/>
        </authorList>
    </citation>
    <scope>NUCLEOTIDE SEQUENCE [LARGE SCALE GENOMIC DNA]</scope>
    <source>
        <strain evidence="3">cv. WT478/WT964</strain>
        <tissue evidence="2">Leaves</tissue>
    </source>
</reference>
<dbReference type="AlphaFoldDB" id="A0A7J6W546"/>
<protein>
    <submittedName>
        <fullName evidence="2">Uncharacterized protein</fullName>
    </submittedName>
</protein>
<name>A0A7J6W546_THATH</name>